<dbReference type="Proteomes" id="UP000663889">
    <property type="component" value="Unassembled WGS sequence"/>
</dbReference>
<dbReference type="Proteomes" id="UP000663882">
    <property type="component" value="Unassembled WGS sequence"/>
</dbReference>
<dbReference type="EMBL" id="CAJNOT010000143">
    <property type="protein sequence ID" value="CAF0862173.1"/>
    <property type="molecule type" value="Genomic_DNA"/>
</dbReference>
<accession>A0A813UEV2</accession>
<feature type="transmembrane region" description="Helical" evidence="1">
    <location>
        <begin position="88"/>
        <end position="104"/>
    </location>
</feature>
<name>A0A813UEV2_9BILA</name>
<keyword evidence="1" id="KW-0812">Transmembrane</keyword>
<keyword evidence="2" id="KW-0732">Signal</keyword>
<evidence type="ECO:0000313" key="6">
    <source>
        <dbReference type="Proteomes" id="UP000663889"/>
    </source>
</evidence>
<evidence type="ECO:0000313" key="3">
    <source>
        <dbReference type="EMBL" id="CAF0765234.1"/>
    </source>
</evidence>
<dbReference type="Proteomes" id="UP000663864">
    <property type="component" value="Unassembled WGS sequence"/>
</dbReference>
<proteinExistence type="predicted"/>
<dbReference type="EMBL" id="CAJNOU010000037">
    <property type="protein sequence ID" value="CAF0824932.1"/>
    <property type="molecule type" value="Genomic_DNA"/>
</dbReference>
<dbReference type="AlphaFoldDB" id="A0A813UEV2"/>
<evidence type="ECO:0000313" key="4">
    <source>
        <dbReference type="EMBL" id="CAF0824932.1"/>
    </source>
</evidence>
<reference evidence="4" key="1">
    <citation type="submission" date="2021-02" db="EMBL/GenBank/DDBJ databases">
        <authorList>
            <person name="Nowell W R."/>
        </authorList>
    </citation>
    <scope>NUCLEOTIDE SEQUENCE</scope>
</reference>
<evidence type="ECO:0000256" key="2">
    <source>
        <dbReference type="SAM" id="SignalP"/>
    </source>
</evidence>
<evidence type="ECO:0000313" key="5">
    <source>
        <dbReference type="EMBL" id="CAF0862173.1"/>
    </source>
</evidence>
<dbReference type="EMBL" id="CAJNOO010000042">
    <property type="protein sequence ID" value="CAF0765234.1"/>
    <property type="molecule type" value="Genomic_DNA"/>
</dbReference>
<keyword evidence="1" id="KW-0472">Membrane</keyword>
<feature type="chain" id="PRO_5035598209" evidence="2">
    <location>
        <begin position="20"/>
        <end position="105"/>
    </location>
</feature>
<protein>
    <submittedName>
        <fullName evidence="4">Uncharacterized protein</fullName>
    </submittedName>
</protein>
<feature type="signal peptide" evidence="2">
    <location>
        <begin position="1"/>
        <end position="19"/>
    </location>
</feature>
<dbReference type="OrthoDB" id="9983198at2759"/>
<sequence length="105" mass="12441">MRTSIGIFTLMLYARFISISHQTVYVHSYSMGCTSAKANKVESDLERYHQEIFGVVQTGDVKRLKDILDELDRRKASTTKKEVLNMEYYYIWNFYYFILSILSFL</sequence>
<comment type="caution">
    <text evidence="4">The sequence shown here is derived from an EMBL/GenBank/DDBJ whole genome shotgun (WGS) entry which is preliminary data.</text>
</comment>
<organism evidence="4 6">
    <name type="scientific">Rotaria sordida</name>
    <dbReference type="NCBI Taxonomy" id="392033"/>
    <lineage>
        <taxon>Eukaryota</taxon>
        <taxon>Metazoa</taxon>
        <taxon>Spiralia</taxon>
        <taxon>Gnathifera</taxon>
        <taxon>Rotifera</taxon>
        <taxon>Eurotatoria</taxon>
        <taxon>Bdelloidea</taxon>
        <taxon>Philodinida</taxon>
        <taxon>Philodinidae</taxon>
        <taxon>Rotaria</taxon>
    </lineage>
</organism>
<gene>
    <name evidence="3" type="ORF">RFH988_LOCUS2055</name>
    <name evidence="4" type="ORF">SEV965_LOCUS1813</name>
    <name evidence="5" type="ORF">ZHD862_LOCUS5439</name>
</gene>
<keyword evidence="1" id="KW-1133">Transmembrane helix</keyword>
<evidence type="ECO:0000256" key="1">
    <source>
        <dbReference type="SAM" id="Phobius"/>
    </source>
</evidence>